<keyword evidence="3 6" id="KW-0812">Transmembrane</keyword>
<dbReference type="InParanoid" id="A0A7L4YVH2"/>
<keyword evidence="2" id="KW-0813">Transport</keyword>
<dbReference type="InterPro" id="IPR002293">
    <property type="entry name" value="AA/rel_permease1"/>
</dbReference>
<keyword evidence="4 6" id="KW-1133">Transmembrane helix</keyword>
<feature type="transmembrane region" description="Helical" evidence="6">
    <location>
        <begin position="176"/>
        <end position="198"/>
    </location>
</feature>
<dbReference type="PIRSF" id="PIRSF006060">
    <property type="entry name" value="AA_transporter"/>
    <property type="match status" value="1"/>
</dbReference>
<comment type="subcellular location">
    <subcellularLocation>
        <location evidence="1">Membrane</location>
        <topology evidence="1">Multi-pass membrane protein</topology>
    </subcellularLocation>
</comment>
<evidence type="ECO:0000256" key="1">
    <source>
        <dbReference type="ARBA" id="ARBA00004141"/>
    </source>
</evidence>
<dbReference type="AlphaFoldDB" id="A0A7L4YVH2"/>
<feature type="transmembrane region" description="Helical" evidence="6">
    <location>
        <begin position="437"/>
        <end position="456"/>
    </location>
</feature>
<protein>
    <submittedName>
        <fullName evidence="7">Amino acid permease</fullName>
    </submittedName>
</protein>
<dbReference type="Gene3D" id="1.20.1740.10">
    <property type="entry name" value="Amino acid/polyamine transporter I"/>
    <property type="match status" value="1"/>
</dbReference>
<evidence type="ECO:0000256" key="3">
    <source>
        <dbReference type="ARBA" id="ARBA00022692"/>
    </source>
</evidence>
<evidence type="ECO:0000256" key="4">
    <source>
        <dbReference type="ARBA" id="ARBA00022989"/>
    </source>
</evidence>
<dbReference type="GO" id="GO:0015171">
    <property type="term" value="F:amino acid transmembrane transporter activity"/>
    <property type="evidence" value="ECO:0007669"/>
    <property type="project" value="TreeGrafter"/>
</dbReference>
<evidence type="ECO:0000256" key="5">
    <source>
        <dbReference type="ARBA" id="ARBA00023136"/>
    </source>
</evidence>
<proteinExistence type="predicted"/>
<accession>A0A7L4YVH2</accession>
<dbReference type="OrthoDB" id="9762947at2"/>
<dbReference type="PANTHER" id="PTHR43243">
    <property type="entry name" value="INNER MEMBRANE TRANSPORTER YGJI-RELATED"/>
    <property type="match status" value="1"/>
</dbReference>
<feature type="transmembrane region" description="Helical" evidence="6">
    <location>
        <begin position="380"/>
        <end position="399"/>
    </location>
</feature>
<organism evidence="7 8">
    <name type="scientific">Epidermidibacterium keratini</name>
    <dbReference type="NCBI Taxonomy" id="1891644"/>
    <lineage>
        <taxon>Bacteria</taxon>
        <taxon>Bacillati</taxon>
        <taxon>Actinomycetota</taxon>
        <taxon>Actinomycetes</taxon>
        <taxon>Sporichthyales</taxon>
        <taxon>Sporichthyaceae</taxon>
        <taxon>Epidermidibacterium</taxon>
    </lineage>
</organism>
<dbReference type="KEGG" id="eke:EK0264_16260"/>
<name>A0A7L4YVH2_9ACTN</name>
<feature type="transmembrane region" description="Helical" evidence="6">
    <location>
        <begin position="62"/>
        <end position="84"/>
    </location>
</feature>
<feature type="transmembrane region" description="Helical" evidence="6">
    <location>
        <begin position="328"/>
        <end position="351"/>
    </location>
</feature>
<evidence type="ECO:0000313" key="7">
    <source>
        <dbReference type="EMBL" id="QHC02499.1"/>
    </source>
</evidence>
<dbReference type="Pfam" id="PF13520">
    <property type="entry name" value="AA_permease_2"/>
    <property type="match status" value="1"/>
</dbReference>
<dbReference type="EMBL" id="CP047156">
    <property type="protein sequence ID" value="QHC02499.1"/>
    <property type="molecule type" value="Genomic_DNA"/>
</dbReference>
<keyword evidence="5 6" id="KW-0472">Membrane</keyword>
<dbReference type="PANTHER" id="PTHR43243:SF4">
    <property type="entry name" value="CATIONIC AMINO ACID TRANSPORTER 4"/>
    <property type="match status" value="1"/>
</dbReference>
<feature type="transmembrane region" description="Helical" evidence="6">
    <location>
        <begin position="34"/>
        <end position="56"/>
    </location>
</feature>
<feature type="transmembrane region" description="Helical" evidence="6">
    <location>
        <begin position="405"/>
        <end position="425"/>
    </location>
</feature>
<dbReference type="FunCoup" id="A0A7L4YVH2">
    <property type="interactions" value="40"/>
</dbReference>
<evidence type="ECO:0000256" key="6">
    <source>
        <dbReference type="SAM" id="Phobius"/>
    </source>
</evidence>
<gene>
    <name evidence="7" type="ORF">EK0264_16260</name>
</gene>
<dbReference type="Proteomes" id="UP000463857">
    <property type="component" value="Chromosome"/>
</dbReference>
<evidence type="ECO:0000313" key="8">
    <source>
        <dbReference type="Proteomes" id="UP000463857"/>
    </source>
</evidence>
<dbReference type="GO" id="GO:0016020">
    <property type="term" value="C:membrane"/>
    <property type="evidence" value="ECO:0007669"/>
    <property type="project" value="UniProtKB-SubCell"/>
</dbReference>
<feature type="transmembrane region" description="Helical" evidence="6">
    <location>
        <begin position="235"/>
        <end position="255"/>
    </location>
</feature>
<keyword evidence="8" id="KW-1185">Reference proteome</keyword>
<feature type="transmembrane region" description="Helical" evidence="6">
    <location>
        <begin position="149"/>
        <end position="169"/>
    </location>
</feature>
<feature type="transmembrane region" description="Helical" evidence="6">
    <location>
        <begin position="276"/>
        <end position="298"/>
    </location>
</feature>
<evidence type="ECO:0000256" key="2">
    <source>
        <dbReference type="ARBA" id="ARBA00022448"/>
    </source>
</evidence>
<feature type="transmembrane region" description="Helical" evidence="6">
    <location>
        <begin position="462"/>
        <end position="480"/>
    </location>
</feature>
<sequence length="507" mass="53450">MMPGMFRTKSVEQSIRDTDDPDHKLRKNLSAMDLVVFGVGVVIGTGIFVLTGQQAALNAGPAIVFSFIIAAVVCGLAAMCYAEFASTVPVAGSAYTFSYATLGELVAWIIGWDLALELALGAAVVSRGWSSYLQSLLNLPDTLFGDKAAVDLGAVMIVIALSIVAVVGIKLSSRLLSVLVAIKVAVVLLVIVVGFFYIKAANYSPFVPDAVTQTLGDVDALKTPLLQVFTGEQTAFGVAGIIAAASVVFFSFIGFDIVATSAEETRNPQKDLPRGILGSLVVCTILYVLVSFVITGMVKYNATGPDGELKLNTAAPLADAFTEVGADWAATLIALGGVIGITTVILVLLLGQTRVLFAMSRDGLLPRSLAKVNPKFGTPARIQIGTGVVVAILAALVPLAELSQLVSIGTLFAFIVVSIGVIVLRRTRPDLPRSFRTPGVPVVPILSVLACLYLILNLPLESILRFLVWMILGAALYFVYGHRNSRLARASREGAPPAQDTGPTDRT</sequence>
<reference evidence="7 8" key="1">
    <citation type="journal article" date="2018" name="Int. J. Syst. Evol. Microbiol.">
        <title>Epidermidibacterium keratini gen. nov., sp. nov., a member of the family Sporichthyaceae, isolated from keratin epidermis.</title>
        <authorList>
            <person name="Lee D.G."/>
            <person name="Trujillo M.E."/>
            <person name="Kang S."/>
            <person name="Nam J.J."/>
            <person name="Kim Y.J."/>
        </authorList>
    </citation>
    <scope>NUCLEOTIDE SEQUENCE [LARGE SCALE GENOMIC DNA]</scope>
    <source>
        <strain evidence="7 8">EPI-7</strain>
    </source>
</reference>